<evidence type="ECO:0000313" key="3">
    <source>
        <dbReference type="Proteomes" id="UP000637383"/>
    </source>
</evidence>
<dbReference type="EMBL" id="JACJTU010000001">
    <property type="protein sequence ID" value="MBD2732620.1"/>
    <property type="molecule type" value="Genomic_DNA"/>
</dbReference>
<proteinExistence type="predicted"/>
<keyword evidence="3" id="KW-1185">Reference proteome</keyword>
<name>A0ABR8JZ61_9NOSO</name>
<dbReference type="Proteomes" id="UP000637383">
    <property type="component" value="Unassembled WGS sequence"/>
</dbReference>
<evidence type="ECO:0000256" key="1">
    <source>
        <dbReference type="SAM" id="MobiDB-lite"/>
    </source>
</evidence>
<evidence type="ECO:0000313" key="2">
    <source>
        <dbReference type="EMBL" id="MBD2732620.1"/>
    </source>
</evidence>
<organism evidence="2 3">
    <name type="scientific">Nostoc paludosum FACHB-159</name>
    <dbReference type="NCBI Taxonomy" id="2692908"/>
    <lineage>
        <taxon>Bacteria</taxon>
        <taxon>Bacillati</taxon>
        <taxon>Cyanobacteriota</taxon>
        <taxon>Cyanophyceae</taxon>
        <taxon>Nostocales</taxon>
        <taxon>Nostocaceae</taxon>
        <taxon>Nostoc</taxon>
    </lineage>
</organism>
<gene>
    <name evidence="2" type="ORF">H6H03_01650</name>
</gene>
<protein>
    <submittedName>
        <fullName evidence="2">Uncharacterized protein</fullName>
    </submittedName>
</protein>
<accession>A0ABR8JZ61</accession>
<feature type="region of interest" description="Disordered" evidence="1">
    <location>
        <begin position="17"/>
        <end position="78"/>
    </location>
</feature>
<sequence length="78" mass="8407">MGHGALGMGHWAWGGVGGWGRNLSPHTPHTPHTSHTPLSSHTPHTPHTSHTPLSSHTPHTPPSPHALFPSVHKRFNCM</sequence>
<comment type="caution">
    <text evidence="2">The sequence shown here is derived from an EMBL/GenBank/DDBJ whole genome shotgun (WGS) entry which is preliminary data.</text>
</comment>
<reference evidence="2 3" key="1">
    <citation type="journal article" date="2020" name="ISME J.">
        <title>Comparative genomics reveals insights into cyanobacterial evolution and habitat adaptation.</title>
        <authorList>
            <person name="Chen M.Y."/>
            <person name="Teng W.K."/>
            <person name="Zhao L."/>
            <person name="Hu C.X."/>
            <person name="Zhou Y.K."/>
            <person name="Han B.P."/>
            <person name="Song L.R."/>
            <person name="Shu W.S."/>
        </authorList>
    </citation>
    <scope>NUCLEOTIDE SEQUENCE [LARGE SCALE GENOMIC DNA]</scope>
    <source>
        <strain evidence="2 3">FACHB-159</strain>
    </source>
</reference>
<dbReference type="RefSeq" id="WP_190953327.1">
    <property type="nucleotide sequence ID" value="NZ_JACJTU010000001.1"/>
</dbReference>
<feature type="compositionally biased region" description="Low complexity" evidence="1">
    <location>
        <begin position="23"/>
        <end position="58"/>
    </location>
</feature>